<proteinExistence type="predicted"/>
<accession>A0A2N3IGE4</accession>
<gene>
    <name evidence="1" type="ORF">BZG01_00160</name>
</gene>
<dbReference type="Proteomes" id="UP000233618">
    <property type="component" value="Unassembled WGS sequence"/>
</dbReference>
<reference evidence="1 2" key="1">
    <citation type="journal article" date="2017" name="Front. Microbiol.">
        <title>Labilibaculum manganireducens gen. nov., sp. nov. and Labilibaculum filiforme sp. nov., Novel Bacteroidetes Isolated from Subsurface Sediments of the Baltic Sea.</title>
        <authorList>
            <person name="Vandieken V."/>
            <person name="Marshall I.P."/>
            <person name="Niemann H."/>
            <person name="Engelen B."/>
            <person name="Cypionka H."/>
        </authorList>
    </citation>
    <scope>NUCLEOTIDE SEQUENCE [LARGE SCALE GENOMIC DNA]</scope>
    <source>
        <strain evidence="1 2">59.10-2M</strain>
    </source>
</reference>
<dbReference type="AlphaFoldDB" id="A0A2N3IGE4"/>
<organism evidence="1 2">
    <name type="scientific">Labilibaculum manganireducens</name>
    <dbReference type="NCBI Taxonomy" id="1940525"/>
    <lineage>
        <taxon>Bacteria</taxon>
        <taxon>Pseudomonadati</taxon>
        <taxon>Bacteroidota</taxon>
        <taxon>Bacteroidia</taxon>
        <taxon>Marinilabiliales</taxon>
        <taxon>Marinifilaceae</taxon>
        <taxon>Labilibaculum</taxon>
    </lineage>
</organism>
<dbReference type="EMBL" id="MVDE01000001">
    <property type="protein sequence ID" value="PKQ69386.1"/>
    <property type="molecule type" value="Genomic_DNA"/>
</dbReference>
<dbReference type="RefSeq" id="WP_101307796.1">
    <property type="nucleotide sequence ID" value="NZ_MVDE01000001.1"/>
</dbReference>
<evidence type="ECO:0000313" key="1">
    <source>
        <dbReference type="EMBL" id="PKQ69386.1"/>
    </source>
</evidence>
<comment type="caution">
    <text evidence="1">The sequence shown here is derived from an EMBL/GenBank/DDBJ whole genome shotgun (WGS) entry which is preliminary data.</text>
</comment>
<sequence length="68" mass="7887">MALFGKKNENSNVAVSPENENKFSIKRRDLKNKAFQSPDDLCKFVNENEISIVSINTTDRMHIIYYYG</sequence>
<keyword evidence="2" id="KW-1185">Reference proteome</keyword>
<name>A0A2N3IGE4_9BACT</name>
<protein>
    <submittedName>
        <fullName evidence="1">Uncharacterized protein</fullName>
    </submittedName>
</protein>
<evidence type="ECO:0000313" key="2">
    <source>
        <dbReference type="Proteomes" id="UP000233618"/>
    </source>
</evidence>